<reference evidence="2 3" key="1">
    <citation type="submission" date="2024-04" db="EMBL/GenBank/DDBJ databases">
        <authorList>
            <person name="Fracassetti M."/>
        </authorList>
    </citation>
    <scope>NUCLEOTIDE SEQUENCE [LARGE SCALE GENOMIC DNA]</scope>
</reference>
<feature type="compositionally biased region" description="Acidic residues" evidence="1">
    <location>
        <begin position="18"/>
        <end position="28"/>
    </location>
</feature>
<organism evidence="2 3">
    <name type="scientific">Linum trigynum</name>
    <dbReference type="NCBI Taxonomy" id="586398"/>
    <lineage>
        <taxon>Eukaryota</taxon>
        <taxon>Viridiplantae</taxon>
        <taxon>Streptophyta</taxon>
        <taxon>Embryophyta</taxon>
        <taxon>Tracheophyta</taxon>
        <taxon>Spermatophyta</taxon>
        <taxon>Magnoliopsida</taxon>
        <taxon>eudicotyledons</taxon>
        <taxon>Gunneridae</taxon>
        <taxon>Pentapetalae</taxon>
        <taxon>rosids</taxon>
        <taxon>fabids</taxon>
        <taxon>Malpighiales</taxon>
        <taxon>Linaceae</taxon>
        <taxon>Linum</taxon>
    </lineage>
</organism>
<dbReference type="AlphaFoldDB" id="A0AAV2EPW9"/>
<evidence type="ECO:0000313" key="2">
    <source>
        <dbReference type="EMBL" id="CAL1387762.1"/>
    </source>
</evidence>
<protein>
    <submittedName>
        <fullName evidence="2">Uncharacterized protein</fullName>
    </submittedName>
</protein>
<dbReference type="Proteomes" id="UP001497516">
    <property type="component" value="Chromosome 5"/>
</dbReference>
<sequence length="91" mass="10406">MADLEIPSQSPPPQDAGSGDEEEEEEEGTAGTWQIWRFPHCHRRRMALDLEMKKKKGPPPHGARFGDSVTPRQYFLLPNCVTVEEEFTKPR</sequence>
<name>A0AAV2EPW9_9ROSI</name>
<keyword evidence="3" id="KW-1185">Reference proteome</keyword>
<evidence type="ECO:0000256" key="1">
    <source>
        <dbReference type="SAM" id="MobiDB-lite"/>
    </source>
</evidence>
<accession>A0AAV2EPW9</accession>
<gene>
    <name evidence="2" type="ORF">LTRI10_LOCUS28725</name>
</gene>
<evidence type="ECO:0000313" key="3">
    <source>
        <dbReference type="Proteomes" id="UP001497516"/>
    </source>
</evidence>
<proteinExistence type="predicted"/>
<feature type="region of interest" description="Disordered" evidence="1">
    <location>
        <begin position="1"/>
        <end position="35"/>
    </location>
</feature>
<dbReference type="EMBL" id="OZ034818">
    <property type="protein sequence ID" value="CAL1387762.1"/>
    <property type="molecule type" value="Genomic_DNA"/>
</dbReference>